<dbReference type="InterPro" id="IPR051283">
    <property type="entry name" value="Sec_Metabolite_Acyltrans"/>
</dbReference>
<evidence type="ECO:0000313" key="3">
    <source>
        <dbReference type="EMBL" id="KAF6819994.1"/>
    </source>
</evidence>
<comment type="caution">
    <text evidence="3">The sequence shown here is derived from an EMBL/GenBank/DDBJ whole genome shotgun (WGS) entry which is preliminary data.</text>
</comment>
<dbReference type="InterPro" id="IPR023213">
    <property type="entry name" value="CAT-like_dom_sf"/>
</dbReference>
<sequence>MPKQEVYHLHPYGWENDPEVERYSISTLDFLVTQSYTNFAVFFQLEDEDKPKAVETLKAGLERTLAQVRHLVGSIEGTPEGSYSFTRRRGSTVAFHVQWLDDPADADKYPSFDDIHKANYCAARLGDLKLWSVPPMTYGEKPEADPANSPVTAAFKANFIRGGLVLNMHEHHYASDIMGWNGLAHQLAENCYAVFHGTAFPSWDPACNDLSRVCKPAPPEEPMVDGPAPPQRHPGHEVGTALLFHLPKSKAAELKELAKPEDGTWISTYDAFSAFIWRNLTRLRAPVFKPEPDSKLFWAEAVDMRRRLHSPKPPARIQQNLLCGALSPTSGVEQPTAAELISGWPFWKLARYVRQMTDSVTQEELDKTLTALAPVRNKSALNIRIDAHPPMSIAQTDHRDVDIVRADFGFARPATYRFLIDYVTEGAVVVYPPRDPSPASDEGPEFSICYEEALAQALIEDVEFNRYFEYRGVDAVHAGSSGGAVGGAGSDVRAHSGCDMI</sequence>
<dbReference type="AlphaFoldDB" id="A0A8H6N4I1"/>
<dbReference type="Gene3D" id="3.30.559.10">
    <property type="entry name" value="Chloramphenicol acetyltransferase-like domain"/>
    <property type="match status" value="2"/>
</dbReference>
<name>A0A8H6N4I1_9PEZI</name>
<dbReference type="Pfam" id="PF22664">
    <property type="entry name" value="TRI-like_N"/>
    <property type="match status" value="1"/>
</dbReference>
<feature type="domain" description="Trichothecene 3-O-acetyltransferase-like N-terminal" evidence="2">
    <location>
        <begin position="36"/>
        <end position="191"/>
    </location>
</feature>
<protein>
    <submittedName>
        <fullName evidence="3">Acyl transferase</fullName>
    </submittedName>
</protein>
<dbReference type="InterPro" id="IPR054710">
    <property type="entry name" value="Tri101-like_N"/>
</dbReference>
<proteinExistence type="predicted"/>
<evidence type="ECO:0000313" key="4">
    <source>
        <dbReference type="Proteomes" id="UP000652219"/>
    </source>
</evidence>
<dbReference type="PANTHER" id="PTHR31896:SF13">
    <property type="entry name" value="TRICHOTHECENE 3-O-ACETYLTRANSFERASE"/>
    <property type="match status" value="1"/>
</dbReference>
<dbReference type="PANTHER" id="PTHR31896">
    <property type="entry name" value="FAMILY REGULATORY PROTEIN, PUTATIVE (AFU_ORTHOLOGUE AFUA_3G14730)-RELATED"/>
    <property type="match status" value="1"/>
</dbReference>
<accession>A0A8H6N4I1</accession>
<gene>
    <name evidence="3" type="ORF">CSOJ01_01062</name>
</gene>
<keyword evidence="1 3" id="KW-0808">Transferase</keyword>
<evidence type="ECO:0000259" key="2">
    <source>
        <dbReference type="Pfam" id="PF22664"/>
    </source>
</evidence>
<evidence type="ECO:0000256" key="1">
    <source>
        <dbReference type="ARBA" id="ARBA00022679"/>
    </source>
</evidence>
<keyword evidence="4" id="KW-1185">Reference proteome</keyword>
<dbReference type="GO" id="GO:0016740">
    <property type="term" value="F:transferase activity"/>
    <property type="evidence" value="ECO:0007669"/>
    <property type="project" value="UniProtKB-KW"/>
</dbReference>
<dbReference type="EMBL" id="WIGN01000007">
    <property type="protein sequence ID" value="KAF6819994.1"/>
    <property type="molecule type" value="Genomic_DNA"/>
</dbReference>
<dbReference type="Proteomes" id="UP000652219">
    <property type="component" value="Unassembled WGS sequence"/>
</dbReference>
<reference evidence="3 4" key="1">
    <citation type="journal article" date="2020" name="Phytopathology">
        <title>Genome Sequence Resources of Colletotrichum truncatum, C. plurivorum, C. musicola, and C. sojae: Four Species Pathogenic to Soybean (Glycine max).</title>
        <authorList>
            <person name="Rogerio F."/>
            <person name="Boufleur T.R."/>
            <person name="Ciampi-Guillardi M."/>
            <person name="Sukno S.A."/>
            <person name="Thon M.R."/>
            <person name="Massola Junior N.S."/>
            <person name="Baroncelli R."/>
        </authorList>
    </citation>
    <scope>NUCLEOTIDE SEQUENCE [LARGE SCALE GENOMIC DNA]</scope>
    <source>
        <strain evidence="3 4">LFN0009</strain>
    </source>
</reference>
<organism evidence="3 4">
    <name type="scientific">Colletotrichum sojae</name>
    <dbReference type="NCBI Taxonomy" id="2175907"/>
    <lineage>
        <taxon>Eukaryota</taxon>
        <taxon>Fungi</taxon>
        <taxon>Dikarya</taxon>
        <taxon>Ascomycota</taxon>
        <taxon>Pezizomycotina</taxon>
        <taxon>Sordariomycetes</taxon>
        <taxon>Hypocreomycetidae</taxon>
        <taxon>Glomerellales</taxon>
        <taxon>Glomerellaceae</taxon>
        <taxon>Colletotrichum</taxon>
        <taxon>Colletotrichum orchidearum species complex</taxon>
    </lineage>
</organism>